<keyword evidence="1" id="KW-0812">Transmembrane</keyword>
<dbReference type="InterPro" id="IPR000014">
    <property type="entry name" value="PAS"/>
</dbReference>
<evidence type="ECO:0000259" key="2">
    <source>
        <dbReference type="PROSITE" id="PS50112"/>
    </source>
</evidence>
<feature type="transmembrane region" description="Helical" evidence="1">
    <location>
        <begin position="307"/>
        <end position="328"/>
    </location>
</feature>
<protein>
    <recommendedName>
        <fullName evidence="2">PAS domain-containing protein</fullName>
    </recommendedName>
</protein>
<reference evidence="3" key="1">
    <citation type="submission" date="2015-04" db="EMBL/GenBank/DDBJ databases">
        <title>The genome sequence of the plant pathogenic Rhizarian Plasmodiophora brassicae reveals insights in its biotrophic life cycle and the origin of chitin synthesis.</title>
        <authorList>
            <person name="Schwelm A."/>
            <person name="Fogelqvist J."/>
            <person name="Knaust A."/>
            <person name="Julke S."/>
            <person name="Lilja T."/>
            <person name="Dhandapani V."/>
            <person name="Bonilla-Rosso G."/>
            <person name="Karlsson M."/>
            <person name="Shevchenko A."/>
            <person name="Choi S.R."/>
            <person name="Kim H.G."/>
            <person name="Park J.Y."/>
            <person name="Lim Y.P."/>
            <person name="Ludwig-Muller J."/>
            <person name="Dixelius C."/>
        </authorList>
    </citation>
    <scope>NUCLEOTIDE SEQUENCE</scope>
    <source>
        <tissue evidence="3">Potato root galls</tissue>
    </source>
</reference>
<feature type="transmembrane region" description="Helical" evidence="1">
    <location>
        <begin position="142"/>
        <end position="163"/>
    </location>
</feature>
<dbReference type="PROSITE" id="PS50112">
    <property type="entry name" value="PAS"/>
    <property type="match status" value="1"/>
</dbReference>
<dbReference type="Pfam" id="PF25474">
    <property type="entry name" value="TPR_TmcB"/>
    <property type="match status" value="1"/>
</dbReference>
<dbReference type="PANTHER" id="PTHR31600">
    <property type="entry name" value="TINY MACROCYSTS PROTEIN B-RELATED"/>
    <property type="match status" value="1"/>
</dbReference>
<dbReference type="InterPro" id="IPR052994">
    <property type="entry name" value="Tiny_macrocysts_regulators"/>
</dbReference>
<feature type="transmembrane region" description="Helical" evidence="1">
    <location>
        <begin position="107"/>
        <end position="130"/>
    </location>
</feature>
<feature type="domain" description="PAS" evidence="2">
    <location>
        <begin position="593"/>
        <end position="625"/>
    </location>
</feature>
<dbReference type="SUPFAM" id="SSF55785">
    <property type="entry name" value="PYP-like sensor domain (PAS domain)"/>
    <property type="match status" value="1"/>
</dbReference>
<dbReference type="PANTHER" id="PTHR31600:SF2">
    <property type="entry name" value="GAMETE ENRICHED GENE 10 PROTEIN-RELATED"/>
    <property type="match status" value="1"/>
</dbReference>
<name>A0A0H5QVP9_9EUKA</name>
<feature type="non-terminal residue" evidence="3">
    <location>
        <position position="1"/>
    </location>
</feature>
<dbReference type="Pfam" id="PF13426">
    <property type="entry name" value="PAS_9"/>
    <property type="match status" value="1"/>
</dbReference>
<feature type="transmembrane region" description="Helical" evidence="1">
    <location>
        <begin position="183"/>
        <end position="206"/>
    </location>
</feature>
<evidence type="ECO:0000313" key="3">
    <source>
        <dbReference type="EMBL" id="CRZ05990.1"/>
    </source>
</evidence>
<organism evidence="3">
    <name type="scientific">Spongospora subterranea</name>
    <dbReference type="NCBI Taxonomy" id="70186"/>
    <lineage>
        <taxon>Eukaryota</taxon>
        <taxon>Sar</taxon>
        <taxon>Rhizaria</taxon>
        <taxon>Endomyxa</taxon>
        <taxon>Phytomyxea</taxon>
        <taxon>Plasmodiophorida</taxon>
        <taxon>Plasmodiophoridae</taxon>
        <taxon>Spongospora</taxon>
    </lineage>
</organism>
<feature type="transmembrane region" description="Helical" evidence="1">
    <location>
        <begin position="48"/>
        <end position="67"/>
    </location>
</feature>
<evidence type="ECO:0000256" key="1">
    <source>
        <dbReference type="SAM" id="Phobius"/>
    </source>
</evidence>
<dbReference type="EMBL" id="HACM01005548">
    <property type="protein sequence ID" value="CRZ05990.1"/>
    <property type="molecule type" value="Transcribed_RNA"/>
</dbReference>
<dbReference type="Gene3D" id="3.30.450.20">
    <property type="entry name" value="PAS domain"/>
    <property type="match status" value="1"/>
</dbReference>
<dbReference type="InterPro" id="IPR035965">
    <property type="entry name" value="PAS-like_dom_sf"/>
</dbReference>
<proteinExistence type="predicted"/>
<feature type="transmembrane region" description="Helical" evidence="1">
    <location>
        <begin position="283"/>
        <end position="301"/>
    </location>
</feature>
<keyword evidence="1" id="KW-1133">Transmembrane helix</keyword>
<dbReference type="AlphaFoldDB" id="A0A0H5QVP9"/>
<feature type="transmembrane region" description="Helical" evidence="1">
    <location>
        <begin position="403"/>
        <end position="421"/>
    </location>
</feature>
<dbReference type="NCBIfam" id="TIGR00229">
    <property type="entry name" value="sensory_box"/>
    <property type="match status" value="1"/>
</dbReference>
<accession>A0A0H5QVP9</accession>
<keyword evidence="1" id="KW-0472">Membrane</keyword>
<dbReference type="InterPro" id="IPR057352">
    <property type="entry name" value="TPR_TmcB/C"/>
</dbReference>
<sequence>GTPPIMIGLDSNSDEGSTISRLSKAIETLRAALFGVIYVMSKETSSSSLIIVSGAFMQFFQVLGFAFNKDRDFPLHNMASNFLLNSLSYSTLAGWKQSSAPTKGGVIFAMAMATVIIVLACAVYVGYSFVQNSFKYMFPLKILRQFAILITSIGFIPIATVFIQNIRCDIDDTSPCYNGTDIAAFVTMLPIAFLFVVFCFIIQVTYFEDDPRKPSVMGRCHSRAEVVQLVMRFLLTAFWELLPAPTYNLFVIMSMTLLTFVCAFIYTWYMPFYRQDICEIKSTLAWIQCWGAIVVTVAVVNDDRSDPAPMIAFYIGIPVVILSSNLLLKTRKLWIRETPVQYLGSPFEVQMKVHLLMLEVADAWMDNGKSGVVNNSDFERASTLGEEAYLEGIRKFSNSSMMFLFRGQFYLTVLGHAHVGMNSLTKAAERSPQLDEQFLIYRRRKKRSEESTGTSGNDIINSIAYDQYLKDAISNDWNAAMAQVRFWEGIGSSASNIEDLYELAAQVSKFMDHAEQNYTKVVTMSQRSAAALRVYAGFLHDILDEKARALTIFNQAEEQDTHANKRATACSPAGDTGDRNCIVVVSVEDKSFGIMTKVNDELCRVLGYNRRDLIGKHVDMLVVKPWAATHHNMIQQFLDSGNMTLTRTVRRGFGRHCDGTIVAGRLILQEVTEDDEMMEFMAIFNEFEEESGNDASYIINRVCGSGEVIEYSRNCRFLFFNPETRANSTDIYSWIPFYDELKASPTPCMQRMQPASIQDDHQVPQWNAKGDFLIEITTELREYEGQWFDVIKAVSPKSLRFRTLAGRICHILDNCQEGLPSRHESEVETLCAALCDLPDTERAMVNEMSSELLAGKPAAQKVLNAMMENAGLAGSVDKESEVGTANVAPDVDDNDNDAYGVSTVEAASSLRATQMRQSVWRSRRPVQVVAGLWYTR</sequence>
<dbReference type="CDD" id="cd00130">
    <property type="entry name" value="PAS"/>
    <property type="match status" value="1"/>
</dbReference>
<feature type="transmembrane region" description="Helical" evidence="1">
    <location>
        <begin position="250"/>
        <end position="271"/>
    </location>
</feature>